<feature type="transmembrane region" description="Helical" evidence="5">
    <location>
        <begin position="171"/>
        <end position="189"/>
    </location>
</feature>
<protein>
    <recommendedName>
        <fullName evidence="6">CWH43-like N-terminal domain-containing protein</fullName>
    </recommendedName>
</protein>
<dbReference type="InterPro" id="IPR019402">
    <property type="entry name" value="CWH43_N"/>
</dbReference>
<feature type="transmembrane region" description="Helical" evidence="5">
    <location>
        <begin position="95"/>
        <end position="113"/>
    </location>
</feature>
<dbReference type="GO" id="GO:0012505">
    <property type="term" value="C:endomembrane system"/>
    <property type="evidence" value="ECO:0007669"/>
    <property type="project" value="UniProtKB-SubCell"/>
</dbReference>
<dbReference type="AlphaFoldDB" id="A0A9X2WGU5"/>
<dbReference type="Proteomes" id="UP001147830">
    <property type="component" value="Unassembled WGS sequence"/>
</dbReference>
<reference evidence="7" key="2">
    <citation type="submission" date="2022-08" db="EMBL/GenBank/DDBJ databases">
        <authorList>
            <person name="Dong C."/>
        </authorList>
    </citation>
    <scope>NUCLEOTIDE SEQUENCE</scope>
    <source>
        <strain evidence="7">59MF3M-4</strain>
    </source>
</reference>
<reference evidence="7" key="1">
    <citation type="journal article" date="2022" name="Front. Microbiol.">
        <title>Genome-based taxonomic rearrangement of Oceanobacter-related bacteria including the description of Thalassolituus hydrocarbonoclasticus sp. nov. and Thalassolituus pacificus sp. nov. and emended description of the genus Thalassolituus.</title>
        <authorList>
            <person name="Dong C."/>
            <person name="Wei L."/>
            <person name="Wang J."/>
            <person name="Lai Q."/>
            <person name="Huang Z."/>
            <person name="Shao Z."/>
        </authorList>
    </citation>
    <scope>NUCLEOTIDE SEQUENCE</scope>
    <source>
        <strain evidence="7">59MF3M-4</strain>
    </source>
</reference>
<evidence type="ECO:0000259" key="6">
    <source>
        <dbReference type="Pfam" id="PF10277"/>
    </source>
</evidence>
<dbReference type="InterPro" id="IPR050911">
    <property type="entry name" value="DRAM/TMEM150_Autophagy_Mod"/>
</dbReference>
<evidence type="ECO:0000256" key="3">
    <source>
        <dbReference type="ARBA" id="ARBA00022989"/>
    </source>
</evidence>
<sequence length="244" mass="28090">MTLPQRTALVACLLPILTIALSYFLTVQGGHKPWCVPYFEGCTTITATGVYYPAAYVFRAGLISAAVVFILWWYCVRAWLESVGRPEHHPWIHRIVTFAIIASMLLIASIAVLGEHMLPPSDHRFLWRFHTATAGLFFLVTALCQIMMTVRMRQLQRELNIKFSRIASKQILAVLQLLLLAAFVLILLLDLKTEGVEEIFEWWLATFSCLYFYTTFHDWRDFRLTRQEKSQAMRQDDDLQGVSA</sequence>
<gene>
    <name evidence="7" type="ORF">NYR02_14145</name>
</gene>
<feature type="transmembrane region" description="Helical" evidence="5">
    <location>
        <begin position="125"/>
        <end position="150"/>
    </location>
</feature>
<organism evidence="7 8">
    <name type="scientific">Thalassolituus pacificus</name>
    <dbReference type="NCBI Taxonomy" id="2975440"/>
    <lineage>
        <taxon>Bacteria</taxon>
        <taxon>Pseudomonadati</taxon>
        <taxon>Pseudomonadota</taxon>
        <taxon>Gammaproteobacteria</taxon>
        <taxon>Oceanospirillales</taxon>
        <taxon>Oceanospirillaceae</taxon>
        <taxon>Thalassolituus</taxon>
    </lineage>
</organism>
<evidence type="ECO:0000313" key="8">
    <source>
        <dbReference type="Proteomes" id="UP001147830"/>
    </source>
</evidence>
<dbReference type="RefSeq" id="WP_260977002.1">
    <property type="nucleotide sequence ID" value="NZ_JAOANI010000022.1"/>
</dbReference>
<keyword evidence="4 5" id="KW-0472">Membrane</keyword>
<feature type="transmembrane region" description="Helical" evidence="5">
    <location>
        <begin position="201"/>
        <end position="219"/>
    </location>
</feature>
<evidence type="ECO:0000256" key="5">
    <source>
        <dbReference type="SAM" id="Phobius"/>
    </source>
</evidence>
<evidence type="ECO:0000313" key="7">
    <source>
        <dbReference type="EMBL" id="MCT7360159.1"/>
    </source>
</evidence>
<dbReference type="EMBL" id="JAOANI010000022">
    <property type="protein sequence ID" value="MCT7360159.1"/>
    <property type="molecule type" value="Genomic_DNA"/>
</dbReference>
<accession>A0A9X2WGU5</accession>
<comment type="caution">
    <text evidence="7">The sequence shown here is derived from an EMBL/GenBank/DDBJ whole genome shotgun (WGS) entry which is preliminary data.</text>
</comment>
<evidence type="ECO:0000256" key="1">
    <source>
        <dbReference type="ARBA" id="ARBA00004127"/>
    </source>
</evidence>
<comment type="subcellular location">
    <subcellularLocation>
        <location evidence="1">Endomembrane system</location>
        <topology evidence="1">Multi-pass membrane protein</topology>
    </subcellularLocation>
</comment>
<feature type="transmembrane region" description="Helical" evidence="5">
    <location>
        <begin position="53"/>
        <end position="74"/>
    </location>
</feature>
<dbReference type="PANTHER" id="PTHR21324">
    <property type="entry name" value="FASTING-INDUCIBLE INTEGRAL MEMBRANE PROTEIN TM6P1-RELATED"/>
    <property type="match status" value="1"/>
</dbReference>
<evidence type="ECO:0000256" key="4">
    <source>
        <dbReference type="ARBA" id="ARBA00023136"/>
    </source>
</evidence>
<dbReference type="Pfam" id="PF10277">
    <property type="entry name" value="Frag1"/>
    <property type="match status" value="1"/>
</dbReference>
<evidence type="ECO:0000256" key="2">
    <source>
        <dbReference type="ARBA" id="ARBA00022692"/>
    </source>
</evidence>
<feature type="domain" description="CWH43-like N-terminal" evidence="6">
    <location>
        <begin position="8"/>
        <end position="221"/>
    </location>
</feature>
<keyword evidence="2 5" id="KW-0812">Transmembrane</keyword>
<dbReference type="PANTHER" id="PTHR21324:SF2">
    <property type="entry name" value="EG:22E5.9 PROTEIN"/>
    <property type="match status" value="1"/>
</dbReference>
<proteinExistence type="predicted"/>
<keyword evidence="3 5" id="KW-1133">Transmembrane helix</keyword>
<name>A0A9X2WGU5_9GAMM</name>
<keyword evidence="8" id="KW-1185">Reference proteome</keyword>